<evidence type="ECO:0000259" key="13">
    <source>
        <dbReference type="PROSITE" id="PS51794"/>
    </source>
</evidence>
<evidence type="ECO:0000256" key="3">
    <source>
        <dbReference type="ARBA" id="ARBA00022695"/>
    </source>
</evidence>
<name>A0A5J6V1W8_9MICO</name>
<dbReference type="InterPro" id="IPR038331">
    <property type="entry name" value="DisA_sf"/>
</dbReference>
<dbReference type="OrthoDB" id="41841at2"/>
<reference evidence="14 15" key="1">
    <citation type="submission" date="2019-09" db="EMBL/GenBank/DDBJ databases">
        <title>Serinicoccus pratensis sp. nov., isolated from meadow soil.</title>
        <authorList>
            <person name="Zhang W."/>
        </authorList>
    </citation>
    <scope>NUCLEOTIDE SEQUENCE [LARGE SCALE GENOMIC DNA]</scope>
    <source>
        <strain evidence="14 15">W204</strain>
    </source>
</reference>
<dbReference type="Gene3D" id="1.10.150.20">
    <property type="entry name" value="5' to 3' exonuclease, C-terminal subdomain"/>
    <property type="match status" value="1"/>
</dbReference>
<dbReference type="RefSeq" id="WP_158060034.1">
    <property type="nucleotide sequence ID" value="NZ_CP044427.1"/>
</dbReference>
<organism evidence="14 15">
    <name type="scientific">Ornithinimicrobium pratense</name>
    <dbReference type="NCBI Taxonomy" id="2593973"/>
    <lineage>
        <taxon>Bacteria</taxon>
        <taxon>Bacillati</taxon>
        <taxon>Actinomycetota</taxon>
        <taxon>Actinomycetes</taxon>
        <taxon>Micrococcales</taxon>
        <taxon>Ornithinimicrobiaceae</taxon>
        <taxon>Ornithinimicrobium</taxon>
    </lineage>
</organism>
<feature type="domain" description="DAC" evidence="13">
    <location>
        <begin position="6"/>
        <end position="143"/>
    </location>
</feature>
<feature type="region of interest" description="Disordered" evidence="12">
    <location>
        <begin position="91"/>
        <end position="110"/>
    </location>
</feature>
<comment type="catalytic activity">
    <reaction evidence="1 10">
        <text>2 ATP = 3',3'-c-di-AMP + 2 diphosphate</text>
        <dbReference type="Rhea" id="RHEA:35655"/>
        <dbReference type="ChEBI" id="CHEBI:30616"/>
        <dbReference type="ChEBI" id="CHEBI:33019"/>
        <dbReference type="ChEBI" id="CHEBI:71500"/>
        <dbReference type="EC" id="2.7.7.85"/>
    </reaction>
</comment>
<keyword evidence="6 10" id="KW-0067">ATP-binding</keyword>
<dbReference type="InterPro" id="IPR018906">
    <property type="entry name" value="DNA_integrity_scan_DisA_link"/>
</dbReference>
<comment type="similarity">
    <text evidence="10">Belongs to the DisA family.</text>
</comment>
<dbReference type="Proteomes" id="UP000326546">
    <property type="component" value="Chromosome"/>
</dbReference>
<evidence type="ECO:0000256" key="7">
    <source>
        <dbReference type="ARBA" id="ARBA00022842"/>
    </source>
</evidence>
<evidence type="ECO:0000256" key="6">
    <source>
        <dbReference type="ARBA" id="ARBA00022840"/>
    </source>
</evidence>
<dbReference type="Pfam" id="PF02457">
    <property type="entry name" value="DAC"/>
    <property type="match status" value="1"/>
</dbReference>
<feature type="compositionally biased region" description="Basic and acidic residues" evidence="12">
    <location>
        <begin position="94"/>
        <end position="110"/>
    </location>
</feature>
<evidence type="ECO:0000256" key="2">
    <source>
        <dbReference type="ARBA" id="ARBA00022679"/>
    </source>
</evidence>
<keyword evidence="7 10" id="KW-0460">Magnesium</keyword>
<keyword evidence="15" id="KW-1185">Reference proteome</keyword>
<dbReference type="EC" id="2.7.7.85" evidence="10"/>
<dbReference type="HAMAP" id="MF_01438">
    <property type="entry name" value="DisA"/>
    <property type="match status" value="1"/>
</dbReference>
<evidence type="ECO:0000256" key="5">
    <source>
        <dbReference type="ARBA" id="ARBA00022763"/>
    </source>
</evidence>
<dbReference type="GO" id="GO:0003677">
    <property type="term" value="F:DNA binding"/>
    <property type="evidence" value="ECO:0007669"/>
    <property type="project" value="UniProtKB-UniRule"/>
</dbReference>
<keyword evidence="9 10" id="KW-0234">DNA repair</keyword>
<dbReference type="GO" id="GO:0004016">
    <property type="term" value="F:adenylate cyclase activity"/>
    <property type="evidence" value="ECO:0007669"/>
    <property type="project" value="TreeGrafter"/>
</dbReference>
<keyword evidence="4 10" id="KW-0547">Nucleotide-binding</keyword>
<protein>
    <recommendedName>
        <fullName evidence="10">DNA integrity scanning protein DisA</fullName>
    </recommendedName>
    <alternativeName>
        <fullName evidence="10">Cyclic di-AMP synthase</fullName>
        <shortName evidence="10">c-di-AMP synthase</shortName>
    </alternativeName>
    <alternativeName>
        <fullName evidence="10">Diadenylate cyclase</fullName>
        <ecNumber evidence="10">2.7.7.85</ecNumber>
    </alternativeName>
</protein>
<evidence type="ECO:0000313" key="14">
    <source>
        <dbReference type="EMBL" id="QFG67637.1"/>
    </source>
</evidence>
<comment type="function">
    <text evidence="10">Participates in a DNA-damage check-point. DisA forms globular foci that rapidly scan along the chromosomes searching for lesions.</text>
</comment>
<comment type="subunit">
    <text evidence="10">Homooctamer.</text>
</comment>
<dbReference type="PANTHER" id="PTHR34185">
    <property type="entry name" value="DIADENYLATE CYCLASE"/>
    <property type="match status" value="1"/>
</dbReference>
<keyword evidence="5 10" id="KW-0227">DNA damage</keyword>
<evidence type="ECO:0000256" key="4">
    <source>
        <dbReference type="ARBA" id="ARBA00022741"/>
    </source>
</evidence>
<proteinExistence type="inferred from homology"/>
<keyword evidence="2 10" id="KW-0808">Transferase</keyword>
<dbReference type="PANTHER" id="PTHR34185:SF3">
    <property type="entry name" value="DNA INTEGRITY SCANNING PROTEIN DISA"/>
    <property type="match status" value="1"/>
</dbReference>
<evidence type="ECO:0000256" key="12">
    <source>
        <dbReference type="SAM" id="MobiDB-lite"/>
    </source>
</evidence>
<gene>
    <name evidence="10 14" type="primary">disA</name>
    <name evidence="14" type="ORF">FY030_01855</name>
</gene>
<dbReference type="SUPFAM" id="SSF47781">
    <property type="entry name" value="RuvA domain 2-like"/>
    <property type="match status" value="1"/>
</dbReference>
<dbReference type="GO" id="GO:0006281">
    <property type="term" value="P:DNA repair"/>
    <property type="evidence" value="ECO:0007669"/>
    <property type="project" value="UniProtKB-UniRule"/>
</dbReference>
<dbReference type="GO" id="GO:0106408">
    <property type="term" value="F:diadenylate cyclase activity"/>
    <property type="evidence" value="ECO:0007669"/>
    <property type="project" value="UniProtKB-EC"/>
</dbReference>
<keyword evidence="3 10" id="KW-0548">Nucleotidyltransferase</keyword>
<comment type="cofactor">
    <cofactor evidence="10">
        <name>Mg(2+)</name>
        <dbReference type="ChEBI" id="CHEBI:18420"/>
    </cofactor>
</comment>
<dbReference type="Gene3D" id="3.40.1700.10">
    <property type="entry name" value="DNA integrity scanning protein, DisA, N-terminal domain"/>
    <property type="match status" value="1"/>
</dbReference>
<dbReference type="AlphaFoldDB" id="A0A5J6V1W8"/>
<dbReference type="Gene3D" id="1.20.1260.110">
    <property type="entry name" value="DNA integrity scanning linker region"/>
    <property type="match status" value="1"/>
</dbReference>
<dbReference type="InterPro" id="IPR036888">
    <property type="entry name" value="DNA_integrity_DisA_N_sf"/>
</dbReference>
<evidence type="ECO:0000256" key="9">
    <source>
        <dbReference type="ARBA" id="ARBA00023204"/>
    </source>
</evidence>
<dbReference type="NCBIfam" id="NF010009">
    <property type="entry name" value="PRK13482.1"/>
    <property type="match status" value="1"/>
</dbReference>
<evidence type="ECO:0000256" key="11">
    <source>
        <dbReference type="SAM" id="Coils"/>
    </source>
</evidence>
<evidence type="ECO:0000256" key="10">
    <source>
        <dbReference type="HAMAP-Rule" id="MF_01438"/>
    </source>
</evidence>
<dbReference type="GO" id="GO:0005524">
    <property type="term" value="F:ATP binding"/>
    <property type="evidence" value="ECO:0007669"/>
    <property type="project" value="UniProtKB-UniRule"/>
</dbReference>
<keyword evidence="11" id="KW-0175">Coiled coil</keyword>
<feature type="binding site" evidence="10">
    <location>
        <position position="73"/>
    </location>
    <ligand>
        <name>ATP</name>
        <dbReference type="ChEBI" id="CHEBI:30616"/>
    </ligand>
</feature>
<dbReference type="Pfam" id="PF10635">
    <property type="entry name" value="DisA-linker"/>
    <property type="match status" value="1"/>
</dbReference>
<dbReference type="InterPro" id="IPR000445">
    <property type="entry name" value="HhH_motif"/>
</dbReference>
<dbReference type="InterPro" id="IPR010994">
    <property type="entry name" value="RuvA_2-like"/>
</dbReference>
<dbReference type="PROSITE" id="PS51794">
    <property type="entry name" value="DAC"/>
    <property type="match status" value="1"/>
</dbReference>
<accession>A0A5J6V1W8</accession>
<sequence length="358" mass="39311">MAQRLDDEILQTLAAVAPGTELRDGLERVLRGRTGALIVLEADRSVETLCSGGFQLDVEFSAPRLRELAKMDGAILISKDGRFVRAGTQLTPDRSLETQESGTRHRTAERTAKQTGAPVICVSQSMSTISLYVGHARHILEDRIQVMAQANQALQTLERYRTRLDEVNASLSALEIEDLVTVRDLATALQRLEMVRRISAEIEQYVIQLGVDGRLIGLQLDELTGGVTRERELLIRDYVADDDGPRAPDQVLEGLASLDATELIDLAAVARALGIHVIGDGMDHQQLSPLGFRLLHRIPRLPGAIVDRLVAHFGSFQALLSASLDDLMQVEGVGETRARAVREGLSRLAENSILERYS</sequence>
<feature type="binding site" evidence="10">
    <location>
        <begin position="103"/>
        <end position="107"/>
    </location>
    <ligand>
        <name>ATP</name>
        <dbReference type="ChEBI" id="CHEBI:30616"/>
    </ligand>
</feature>
<keyword evidence="8 10" id="KW-0238">DNA-binding</keyword>
<dbReference type="InterPro" id="IPR050338">
    <property type="entry name" value="DisA"/>
</dbReference>
<dbReference type="Pfam" id="PF00633">
    <property type="entry name" value="HHH"/>
    <property type="match status" value="1"/>
</dbReference>
<evidence type="ECO:0000313" key="15">
    <source>
        <dbReference type="Proteomes" id="UP000326546"/>
    </source>
</evidence>
<feature type="coiled-coil region" evidence="11">
    <location>
        <begin position="150"/>
        <end position="177"/>
    </location>
</feature>
<dbReference type="SUPFAM" id="SSF143597">
    <property type="entry name" value="YojJ-like"/>
    <property type="match status" value="1"/>
</dbReference>
<evidence type="ECO:0000256" key="1">
    <source>
        <dbReference type="ARBA" id="ARBA00000877"/>
    </source>
</evidence>
<dbReference type="EMBL" id="CP044427">
    <property type="protein sequence ID" value="QFG67637.1"/>
    <property type="molecule type" value="Genomic_DNA"/>
</dbReference>
<dbReference type="InterPro" id="IPR003390">
    <property type="entry name" value="DNA_integrity_scan_DisA_N"/>
</dbReference>
<comment type="function">
    <text evidence="10">Has also diadenylate cyclase activity, catalyzing the condensation of 2 ATP molecules into cyclic di-AMP (c-di-AMP). c-di-AMP likely acts as a signaling molecule that may couple DNA integrity with a cellular process.</text>
</comment>
<dbReference type="KEGG" id="serw:FY030_01855"/>
<feature type="binding site" evidence="10">
    <location>
        <position position="90"/>
    </location>
    <ligand>
        <name>ATP</name>
        <dbReference type="ChEBI" id="CHEBI:30616"/>
    </ligand>
</feature>
<dbReference type="InterPro" id="IPR023763">
    <property type="entry name" value="DNA_integrity_scanning_protein"/>
</dbReference>
<evidence type="ECO:0000256" key="8">
    <source>
        <dbReference type="ARBA" id="ARBA00023125"/>
    </source>
</evidence>